<evidence type="ECO:0000256" key="1">
    <source>
        <dbReference type="SAM" id="MobiDB-lite"/>
    </source>
</evidence>
<dbReference type="CDD" id="cd00093">
    <property type="entry name" value="HTH_XRE"/>
    <property type="match status" value="1"/>
</dbReference>
<proteinExistence type="predicted"/>
<dbReference type="PROSITE" id="PS50943">
    <property type="entry name" value="HTH_CROC1"/>
    <property type="match status" value="1"/>
</dbReference>
<dbReference type="SUPFAM" id="SSF47413">
    <property type="entry name" value="lambda repressor-like DNA-binding domains"/>
    <property type="match status" value="1"/>
</dbReference>
<dbReference type="EMBL" id="JBIRYO010000031">
    <property type="protein sequence ID" value="MFI2477981.1"/>
    <property type="molecule type" value="Genomic_DNA"/>
</dbReference>
<protein>
    <submittedName>
        <fullName evidence="3">Helix-turn-helix domain-containing protein</fullName>
    </submittedName>
</protein>
<dbReference type="Gene3D" id="1.10.260.40">
    <property type="entry name" value="lambda repressor-like DNA-binding domains"/>
    <property type="match status" value="1"/>
</dbReference>
<sequence length="313" mass="33751">MCDREDESGQLGAFLKACRARVRPEQVGLTPYGERRRVPGLRREELTLLAGVSPSYYARLEQGRSRNASPEVLDAIAAALALTATERRHLHALAESAGRRRLTRPAPIEHADPALLELLDAMPSVPALVLGRRSDVLAWNPLGHALLAANLDPGSPAVPGRRPNMTRMVFLDPDTRALYADWPRKARAVVGNLRLIAGAHPDDSALASLVGSLTMASPEFGTLWNDHRVQACATAHYRLHHPLIGDLTITQQTLRSVEQPDQTLVTCTAPVDSPSASALAILTHLARPAEPPARLADNRHSAPNGTVCSKVGT</sequence>
<evidence type="ECO:0000259" key="2">
    <source>
        <dbReference type="PROSITE" id="PS50943"/>
    </source>
</evidence>
<dbReference type="Pfam" id="PF13560">
    <property type="entry name" value="HTH_31"/>
    <property type="match status" value="1"/>
</dbReference>
<keyword evidence="4" id="KW-1185">Reference proteome</keyword>
<gene>
    <name evidence="3" type="ORF">ACH49W_31850</name>
</gene>
<dbReference type="InterPro" id="IPR041413">
    <property type="entry name" value="MLTR_LBD"/>
</dbReference>
<dbReference type="Proteomes" id="UP001611415">
    <property type="component" value="Unassembled WGS sequence"/>
</dbReference>
<feature type="compositionally biased region" description="Polar residues" evidence="1">
    <location>
        <begin position="301"/>
        <end position="313"/>
    </location>
</feature>
<organism evidence="3 4">
    <name type="scientific">Nocardia xishanensis</name>
    <dbReference type="NCBI Taxonomy" id="238964"/>
    <lineage>
        <taxon>Bacteria</taxon>
        <taxon>Bacillati</taxon>
        <taxon>Actinomycetota</taxon>
        <taxon>Actinomycetes</taxon>
        <taxon>Mycobacteriales</taxon>
        <taxon>Nocardiaceae</taxon>
        <taxon>Nocardia</taxon>
    </lineage>
</organism>
<evidence type="ECO:0000313" key="3">
    <source>
        <dbReference type="EMBL" id="MFI2477981.1"/>
    </source>
</evidence>
<dbReference type="InterPro" id="IPR001387">
    <property type="entry name" value="Cro/C1-type_HTH"/>
</dbReference>
<comment type="caution">
    <text evidence="3">The sequence shown here is derived from an EMBL/GenBank/DDBJ whole genome shotgun (WGS) entry which is preliminary data.</text>
</comment>
<feature type="region of interest" description="Disordered" evidence="1">
    <location>
        <begin position="292"/>
        <end position="313"/>
    </location>
</feature>
<name>A0ABW7XA16_9NOCA</name>
<feature type="domain" description="HTH cro/C1-type" evidence="2">
    <location>
        <begin position="40"/>
        <end position="87"/>
    </location>
</feature>
<reference evidence="3 4" key="1">
    <citation type="submission" date="2024-10" db="EMBL/GenBank/DDBJ databases">
        <title>The Natural Products Discovery Center: Release of the First 8490 Sequenced Strains for Exploring Actinobacteria Biosynthetic Diversity.</title>
        <authorList>
            <person name="Kalkreuter E."/>
            <person name="Kautsar S.A."/>
            <person name="Yang D."/>
            <person name="Bader C.D."/>
            <person name="Teijaro C.N."/>
            <person name="Fluegel L."/>
            <person name="Davis C.M."/>
            <person name="Simpson J.R."/>
            <person name="Lauterbach L."/>
            <person name="Steele A.D."/>
            <person name="Gui C."/>
            <person name="Meng S."/>
            <person name="Li G."/>
            <person name="Viehrig K."/>
            <person name="Ye F."/>
            <person name="Su P."/>
            <person name="Kiefer A.F."/>
            <person name="Nichols A."/>
            <person name="Cepeda A.J."/>
            <person name="Yan W."/>
            <person name="Fan B."/>
            <person name="Jiang Y."/>
            <person name="Adhikari A."/>
            <person name="Zheng C.-J."/>
            <person name="Schuster L."/>
            <person name="Cowan T.M."/>
            <person name="Smanski M.J."/>
            <person name="Chevrette M.G."/>
            <person name="De Carvalho L.P.S."/>
            <person name="Shen B."/>
        </authorList>
    </citation>
    <scope>NUCLEOTIDE SEQUENCE [LARGE SCALE GENOMIC DNA]</scope>
    <source>
        <strain evidence="3 4">NPDC019275</strain>
    </source>
</reference>
<evidence type="ECO:0000313" key="4">
    <source>
        <dbReference type="Proteomes" id="UP001611415"/>
    </source>
</evidence>
<dbReference type="RefSeq" id="WP_397095412.1">
    <property type="nucleotide sequence ID" value="NZ_JBIRYO010000031.1"/>
</dbReference>
<dbReference type="PANTHER" id="PTHR35010">
    <property type="entry name" value="BLL4672 PROTEIN-RELATED"/>
    <property type="match status" value="1"/>
</dbReference>
<dbReference type="PANTHER" id="PTHR35010:SF2">
    <property type="entry name" value="BLL4672 PROTEIN"/>
    <property type="match status" value="1"/>
</dbReference>
<accession>A0ABW7XA16</accession>
<dbReference type="Gene3D" id="3.30.450.180">
    <property type="match status" value="1"/>
</dbReference>
<dbReference type="Pfam" id="PF17765">
    <property type="entry name" value="MLTR_LBD"/>
    <property type="match status" value="1"/>
</dbReference>
<dbReference type="InterPro" id="IPR010982">
    <property type="entry name" value="Lambda_DNA-bd_dom_sf"/>
</dbReference>
<dbReference type="SMART" id="SM00530">
    <property type="entry name" value="HTH_XRE"/>
    <property type="match status" value="1"/>
</dbReference>